<reference evidence="6 8" key="2">
    <citation type="submission" date="2013-03" db="EMBL/GenBank/DDBJ databases">
        <title>The Genome Sequence of Enterococcus moraviensis BAA-383 (PacBio/Illumina hybrid assembly).</title>
        <authorList>
            <consortium name="The Broad Institute Genomics Platform"/>
            <consortium name="The Broad Institute Genome Sequencing Center for Infectious Disease"/>
            <person name="Earl A."/>
            <person name="Russ C."/>
            <person name="Gilmore M."/>
            <person name="Surin D."/>
            <person name="Walker B."/>
            <person name="Young S."/>
            <person name="Zeng Q."/>
            <person name="Gargeya S."/>
            <person name="Fitzgerald M."/>
            <person name="Haas B."/>
            <person name="Abouelleil A."/>
            <person name="Allen A.W."/>
            <person name="Alvarado L."/>
            <person name="Arachchi H.M."/>
            <person name="Berlin A.M."/>
            <person name="Chapman S.B."/>
            <person name="Gainer-Dewar J."/>
            <person name="Goldberg J."/>
            <person name="Griggs A."/>
            <person name="Gujja S."/>
            <person name="Hansen M."/>
            <person name="Howarth C."/>
            <person name="Imamovic A."/>
            <person name="Ireland A."/>
            <person name="Larimer J."/>
            <person name="McCowan C."/>
            <person name="Murphy C."/>
            <person name="Pearson M."/>
            <person name="Poon T.W."/>
            <person name="Priest M."/>
            <person name="Roberts A."/>
            <person name="Saif S."/>
            <person name="Shea T."/>
            <person name="Sisk P."/>
            <person name="Sykes S."/>
            <person name="Wortman J."/>
            <person name="Nusbaum C."/>
            <person name="Birren B."/>
        </authorList>
    </citation>
    <scope>NUCLEOTIDE SEQUENCE [LARGE SCALE GENOMIC DNA]</scope>
    <source>
        <strain evidence="6 8">ATCC BAA-383</strain>
    </source>
</reference>
<dbReference type="InterPro" id="IPR009459">
    <property type="entry name" value="MucBP_dom"/>
</dbReference>
<dbReference type="RefSeq" id="WP_010763509.1">
    <property type="nucleotide sequence ID" value="NZ_ASWB01000004.1"/>
</dbReference>
<feature type="domain" description="MucBP" evidence="4">
    <location>
        <begin position="274"/>
        <end position="336"/>
    </location>
</feature>
<evidence type="ECO:0000313" key="5">
    <source>
        <dbReference type="EMBL" id="EOI06741.1"/>
    </source>
</evidence>
<keyword evidence="2" id="KW-1133">Transmembrane helix</keyword>
<dbReference type="Proteomes" id="UP000013781">
    <property type="component" value="Unassembled WGS sequence"/>
</dbReference>
<dbReference type="Gene3D" id="3.10.20.320">
    <property type="entry name" value="Putative peptidoglycan bound protein (lpxtg motif)"/>
    <property type="match status" value="2"/>
</dbReference>
<proteinExistence type="predicted"/>
<feature type="chain" id="PRO_5004364852" description="MucBP domain-containing protein" evidence="3">
    <location>
        <begin position="25"/>
        <end position="489"/>
    </location>
</feature>
<keyword evidence="2" id="KW-0472">Membrane</keyword>
<keyword evidence="8" id="KW-1185">Reference proteome</keyword>
<dbReference type="HOGENOM" id="CLU_027412_0_0_9"/>
<evidence type="ECO:0000313" key="7">
    <source>
        <dbReference type="Proteomes" id="UP000013781"/>
    </source>
</evidence>
<dbReference type="Proteomes" id="UP000014157">
    <property type="component" value="Unassembled WGS sequence"/>
</dbReference>
<feature type="transmembrane region" description="Helical" evidence="2">
    <location>
        <begin position="130"/>
        <end position="149"/>
    </location>
</feature>
<comment type="caution">
    <text evidence="5">The sequence shown here is derived from an EMBL/GenBank/DDBJ whole genome shotgun (WGS) entry which is preliminary data.</text>
</comment>
<dbReference type="STRING" id="155617.RV09_GL003142"/>
<dbReference type="eggNOG" id="COG4886">
    <property type="taxonomic scope" value="Bacteria"/>
</dbReference>
<accession>R2RGE7</accession>
<feature type="domain" description="MucBP" evidence="4">
    <location>
        <begin position="197"/>
        <end position="265"/>
    </location>
</feature>
<evidence type="ECO:0000313" key="8">
    <source>
        <dbReference type="Proteomes" id="UP000014157"/>
    </source>
</evidence>
<protein>
    <recommendedName>
        <fullName evidence="4">MucBP domain-containing protein</fullName>
    </recommendedName>
</protein>
<dbReference type="EMBL" id="AJAS01000002">
    <property type="protein sequence ID" value="EOI06741.1"/>
    <property type="molecule type" value="Genomic_DNA"/>
</dbReference>
<keyword evidence="2" id="KW-0812">Transmembrane</keyword>
<keyword evidence="3" id="KW-0732">Signal</keyword>
<feature type="signal peptide" evidence="3">
    <location>
        <begin position="1"/>
        <end position="24"/>
    </location>
</feature>
<keyword evidence="1" id="KW-0677">Repeat</keyword>
<dbReference type="AlphaFoldDB" id="R2RGE7"/>
<dbReference type="OrthoDB" id="2364028at2"/>
<evidence type="ECO:0000256" key="2">
    <source>
        <dbReference type="SAM" id="Phobius"/>
    </source>
</evidence>
<feature type="transmembrane region" description="Helical" evidence="2">
    <location>
        <begin position="106"/>
        <end position="123"/>
    </location>
</feature>
<sequence length="489" mass="55028">MKKTIISLFILAMAIFLLPLSSDAAQLNFYDIDTLSPQEHAAIIKDRPSISLEHEQYNLIYQKVTDVSEIGKSSESGDQIEQKILNSKPKNQTKLPKAGELDQTRLLLYGSAFITISVFVLYKRKKYSKLLLLIIIPTAIGTASITALAKEESLIPTQNVSVSKDEIKAIDPVVIEGYQYVGYYPNFEMIPPSVESTVTILYLDENSNALHEAKTISGTVGEAYDVSTEQFRLPIADYTLNEDKLPNNSVGTFKKEPQTVIYEYKKEPAVENGKVTIQYLDLNGTEIQTPDILSGELGQAFHIEQKEIANYLFDHKSGELEGIFLKQEQVVQFYYTDEVKLTIHYLDKTSKQPLSLNSLPFYAPYLKPDVSDIDEYYYTNSYNGKTYEQGAVVPTDQLTVKVGTTYTLPKEIRFLITKPTGETMNSFQFPKPVSPVGGGLIMAIDSYSNFLYFHEKPEYIPVNYTGTADQLEIDVTYELAYIPTAIPEP</sequence>
<reference evidence="5 7" key="1">
    <citation type="submission" date="2013-02" db="EMBL/GenBank/DDBJ databases">
        <title>The Genome Sequence of Enterococcus moraviensis BAA-383.</title>
        <authorList>
            <consortium name="The Broad Institute Genome Sequencing Platform"/>
            <consortium name="The Broad Institute Genome Sequencing Center for Infectious Disease"/>
            <person name="Earl A.M."/>
            <person name="Gilmore M.S."/>
            <person name="Lebreton F."/>
            <person name="Walker B."/>
            <person name="Young S.K."/>
            <person name="Zeng Q."/>
            <person name="Gargeya S."/>
            <person name="Fitzgerald M."/>
            <person name="Haas B."/>
            <person name="Abouelleil A."/>
            <person name="Alvarado L."/>
            <person name="Arachchi H.M."/>
            <person name="Berlin A.M."/>
            <person name="Chapman S.B."/>
            <person name="Dewar J."/>
            <person name="Goldberg J."/>
            <person name="Griggs A."/>
            <person name="Gujja S."/>
            <person name="Hansen M."/>
            <person name="Howarth C."/>
            <person name="Imamovic A."/>
            <person name="Larimer J."/>
            <person name="McCowan C."/>
            <person name="Murphy C."/>
            <person name="Neiman D."/>
            <person name="Pearson M."/>
            <person name="Priest M."/>
            <person name="Roberts A."/>
            <person name="Saif S."/>
            <person name="Shea T."/>
            <person name="Sisk P."/>
            <person name="Sykes S."/>
            <person name="Wortman J."/>
            <person name="Nusbaum C."/>
            <person name="Birren B."/>
        </authorList>
    </citation>
    <scope>NUCLEOTIDE SEQUENCE [LARGE SCALE GENOMIC DNA]</scope>
    <source>
        <strain evidence="5 7">ATCC BAA-383</strain>
    </source>
</reference>
<gene>
    <name evidence="6" type="ORF">I586_02812</name>
    <name evidence="5" type="ORF">UAY_00083</name>
</gene>
<dbReference type="PATRIC" id="fig|1158609.3.peg.73"/>
<evidence type="ECO:0000256" key="3">
    <source>
        <dbReference type="SAM" id="SignalP"/>
    </source>
</evidence>
<dbReference type="Pfam" id="PF06458">
    <property type="entry name" value="MucBP"/>
    <property type="match status" value="2"/>
</dbReference>
<evidence type="ECO:0000313" key="6">
    <source>
        <dbReference type="EMBL" id="EOT65078.1"/>
    </source>
</evidence>
<dbReference type="EMBL" id="ASWB01000004">
    <property type="protein sequence ID" value="EOT65078.1"/>
    <property type="molecule type" value="Genomic_DNA"/>
</dbReference>
<name>R2RGE7_9ENTE</name>
<organism evidence="5 7">
    <name type="scientific">Enterococcus moraviensis ATCC BAA-383</name>
    <dbReference type="NCBI Taxonomy" id="1158609"/>
    <lineage>
        <taxon>Bacteria</taxon>
        <taxon>Bacillati</taxon>
        <taxon>Bacillota</taxon>
        <taxon>Bacilli</taxon>
        <taxon>Lactobacillales</taxon>
        <taxon>Enterococcaceae</taxon>
        <taxon>Enterococcus</taxon>
    </lineage>
</organism>
<evidence type="ECO:0000256" key="1">
    <source>
        <dbReference type="ARBA" id="ARBA00022737"/>
    </source>
</evidence>
<evidence type="ECO:0000259" key="4">
    <source>
        <dbReference type="Pfam" id="PF06458"/>
    </source>
</evidence>